<dbReference type="InterPro" id="IPR004565">
    <property type="entry name" value="OM_lipoprot_LolB"/>
</dbReference>
<accession>A0AAW6QBM6</accession>
<evidence type="ECO:0000313" key="14">
    <source>
        <dbReference type="EMBL" id="MDG2946379.1"/>
    </source>
</evidence>
<evidence type="ECO:0000256" key="9">
    <source>
        <dbReference type="ARBA" id="ARBA00023139"/>
    </source>
</evidence>
<name>A0AAW6QBM6_9PAST</name>
<proteinExistence type="inferred from homology"/>
<dbReference type="GO" id="GO:0044874">
    <property type="term" value="P:lipoprotein localization to outer membrane"/>
    <property type="evidence" value="ECO:0007669"/>
    <property type="project" value="UniProtKB-UniRule"/>
</dbReference>
<reference evidence="15 17" key="1">
    <citation type="submission" date="2023-03" db="EMBL/GenBank/DDBJ databases">
        <title>Classification of Bisgaard taxon 6 and taxon 10 as Exercitatus varius gen. nov., spec. nov.</title>
        <authorList>
            <person name="Christensen H."/>
        </authorList>
    </citation>
    <scope>NUCLEOTIDE SEQUENCE</scope>
    <source>
        <strain evidence="14 17">23350_01</strain>
        <strain evidence="15">86116</strain>
    </source>
</reference>
<comment type="caution">
    <text evidence="15">The sequence shown here is derived from an EMBL/GenBank/DDBJ whole genome shotgun (WGS) entry which is preliminary data.</text>
</comment>
<dbReference type="Proteomes" id="UP001216057">
    <property type="component" value="Unassembled WGS sequence"/>
</dbReference>
<evidence type="ECO:0000256" key="2">
    <source>
        <dbReference type="ARBA" id="ARBA00009696"/>
    </source>
</evidence>
<evidence type="ECO:0000256" key="3">
    <source>
        <dbReference type="ARBA" id="ARBA00011245"/>
    </source>
</evidence>
<evidence type="ECO:0000256" key="8">
    <source>
        <dbReference type="ARBA" id="ARBA00023136"/>
    </source>
</evidence>
<keyword evidence="6 13" id="KW-0732">Signal</keyword>
<keyword evidence="17" id="KW-1185">Reference proteome</keyword>
<keyword evidence="5 13" id="KW-0813">Transport</keyword>
<dbReference type="InterPro" id="IPR029046">
    <property type="entry name" value="LolA/LolB/LppX"/>
</dbReference>
<evidence type="ECO:0000256" key="12">
    <source>
        <dbReference type="ARBA" id="ARBA00023288"/>
    </source>
</evidence>
<dbReference type="EMBL" id="JARQTW010000007">
    <property type="protein sequence ID" value="MDG2949624.1"/>
    <property type="molecule type" value="Genomic_DNA"/>
</dbReference>
<dbReference type="NCBIfam" id="TIGR00548">
    <property type="entry name" value="lolB"/>
    <property type="match status" value="1"/>
</dbReference>
<evidence type="ECO:0000313" key="17">
    <source>
        <dbReference type="Proteomes" id="UP001216057"/>
    </source>
</evidence>
<comment type="subunit">
    <text evidence="3 13">Monomer.</text>
</comment>
<evidence type="ECO:0000256" key="10">
    <source>
        <dbReference type="ARBA" id="ARBA00023186"/>
    </source>
</evidence>
<evidence type="ECO:0000256" key="1">
    <source>
        <dbReference type="ARBA" id="ARBA00004459"/>
    </source>
</evidence>
<keyword evidence="7 13" id="KW-0653">Protein transport</keyword>
<comment type="function">
    <text evidence="13">Plays a critical role in the incorporation of lipoproteins in the outer membrane after they are released by the LolA protein.</text>
</comment>
<dbReference type="HAMAP" id="MF_00233">
    <property type="entry name" value="LolB"/>
    <property type="match status" value="1"/>
</dbReference>
<dbReference type="GO" id="GO:0015031">
    <property type="term" value="P:protein transport"/>
    <property type="evidence" value="ECO:0007669"/>
    <property type="project" value="UniProtKB-KW"/>
</dbReference>
<keyword evidence="10 13" id="KW-0143">Chaperone</keyword>
<dbReference type="Pfam" id="PF03550">
    <property type="entry name" value="LolB"/>
    <property type="match status" value="1"/>
</dbReference>
<dbReference type="AlphaFoldDB" id="A0AAW6QBM6"/>
<protein>
    <recommendedName>
        <fullName evidence="4 13">Outer-membrane lipoprotein LolB</fullName>
    </recommendedName>
</protein>
<evidence type="ECO:0000256" key="11">
    <source>
        <dbReference type="ARBA" id="ARBA00023237"/>
    </source>
</evidence>
<dbReference type="EMBL" id="JARQTX010000008">
    <property type="protein sequence ID" value="MDG2946379.1"/>
    <property type="molecule type" value="Genomic_DNA"/>
</dbReference>
<dbReference type="GO" id="GO:0009279">
    <property type="term" value="C:cell outer membrane"/>
    <property type="evidence" value="ECO:0007669"/>
    <property type="project" value="UniProtKB-SubCell"/>
</dbReference>
<dbReference type="CDD" id="cd16326">
    <property type="entry name" value="LolB"/>
    <property type="match status" value="1"/>
</dbReference>
<dbReference type="Gene3D" id="2.50.20.10">
    <property type="entry name" value="Lipoprotein localisation LolA/LolB/LppX"/>
    <property type="match status" value="1"/>
</dbReference>
<comment type="subcellular location">
    <subcellularLocation>
        <location evidence="1 13">Cell outer membrane</location>
        <topology evidence="1 13">Lipid-anchor</topology>
    </subcellularLocation>
</comment>
<evidence type="ECO:0000256" key="6">
    <source>
        <dbReference type="ARBA" id="ARBA00022729"/>
    </source>
</evidence>
<keyword evidence="9 13" id="KW-0564">Palmitate</keyword>
<evidence type="ECO:0000256" key="13">
    <source>
        <dbReference type="HAMAP-Rule" id="MF_00233"/>
    </source>
</evidence>
<keyword evidence="8 13" id="KW-0472">Membrane</keyword>
<organism evidence="15 16">
    <name type="scientific">Exercitatus varius</name>
    <dbReference type="NCBI Taxonomy" id="67857"/>
    <lineage>
        <taxon>Bacteria</taxon>
        <taxon>Pseudomonadati</taxon>
        <taxon>Pseudomonadota</taxon>
        <taxon>Gammaproteobacteria</taxon>
        <taxon>Pasteurellales</taxon>
        <taxon>Pasteurellaceae</taxon>
        <taxon>Exercitatus</taxon>
    </lineage>
</organism>
<evidence type="ECO:0000313" key="15">
    <source>
        <dbReference type="EMBL" id="MDG2949624.1"/>
    </source>
</evidence>
<comment type="similarity">
    <text evidence="2 13">Belongs to the LolB family.</text>
</comment>
<evidence type="ECO:0000256" key="5">
    <source>
        <dbReference type="ARBA" id="ARBA00022448"/>
    </source>
</evidence>
<dbReference type="Proteomes" id="UP001214976">
    <property type="component" value="Unassembled WGS sequence"/>
</dbReference>
<gene>
    <name evidence="13 15" type="primary">lolB</name>
    <name evidence="15" type="ORF">P7M15_03650</name>
    <name evidence="14" type="ORF">P7M32_08035</name>
</gene>
<dbReference type="SUPFAM" id="SSF89392">
    <property type="entry name" value="Prokaryotic lipoproteins and lipoprotein localization factors"/>
    <property type="match status" value="1"/>
</dbReference>
<evidence type="ECO:0000256" key="4">
    <source>
        <dbReference type="ARBA" id="ARBA00016202"/>
    </source>
</evidence>
<keyword evidence="12 13" id="KW-0449">Lipoprotein</keyword>
<dbReference type="RefSeq" id="WP_317476826.1">
    <property type="nucleotide sequence ID" value="NZ_JARQTW010000007.1"/>
</dbReference>
<evidence type="ECO:0000313" key="16">
    <source>
        <dbReference type="Proteomes" id="UP001214976"/>
    </source>
</evidence>
<dbReference type="PROSITE" id="PS51257">
    <property type="entry name" value="PROKAR_LIPOPROTEIN"/>
    <property type="match status" value="1"/>
</dbReference>
<keyword evidence="11 13" id="KW-0998">Cell outer membrane</keyword>
<evidence type="ECO:0000256" key="7">
    <source>
        <dbReference type="ARBA" id="ARBA00022927"/>
    </source>
</evidence>
<sequence>MRFKPLFVVLLTTFIFTGCSSLDISERRPSDIKTIAKSDRTWQQHLSRIKRIQRYSAQGQIGYISAQERFSSRFEWQYQNPQNYTLKLYSTISTTSLEMQRHPSGMTISDNKGNRRSEADAKMLIREIVGMEVPLEQLATWLKGQPDEQADYQVGENHYLAGFSYPVDGVTWTADYLVYHQELNPALPQDILLKNNNQTLKIRIENWMLP</sequence>